<sequence>MPIALSVRQKLIAIVVLVSVGYAGFGAYSVYNLSQISSASNNASELNRLTTQVKEVEIAFLKFEREMAALSPANVDLLQHTLDTIKQNTAAGFSIQEDLIDQKGKALLATSQTLQPEYLSALESNVQDLIELGLSSEQGLLGALNQSAHALAEQLKALASFASSFKEVRTKEKDFLAYSDAEHQVALQSAIQALKTNVDNIGFGDVFNPMIQTYEDALSPVIALSIKIQAQHKTLALLSNQYTQSMDASAAYLQNTLLANAQAQSLETAQQARQSLVIACILLALAIGLVLTTVIRSLNRNLNAVLVVLNEVAQGKLRPRPQHLPNQKPDEFQQLFIATNQMSHDLRLLIGHLVSSNEKLVISADELDSGIQIIVSGSERIRDRSNTLAASTEEISATADTVQTMTQAVQSVANLAYESATSGVNVMRDAMSSISDVASTIQDTNERVARLGALSKEIDVVIELIVGVAEQTSLLALNAAIEAARAGEAGRGFAVVADEVKTLSEQTVKASGDITAKVENIQKETQAVIDAMNLSLTKVERSKEQGEHAVITIHQIEKNTLEAMNNTQEITQAIHEVALTTAQMAQDMDIIAHDIKDNHIATQSIQMANKNVHHQTKELANQIQGFDVA</sequence>
<proteinExistence type="inferred from homology"/>
<dbReference type="Proteomes" id="UP001307608">
    <property type="component" value="Chromosome"/>
</dbReference>
<keyword evidence="2 8" id="KW-0812">Transmembrane</keyword>
<dbReference type="PROSITE" id="PS50885">
    <property type="entry name" value="HAMP"/>
    <property type="match status" value="1"/>
</dbReference>
<dbReference type="Pfam" id="PF00015">
    <property type="entry name" value="MCPsignal"/>
    <property type="match status" value="1"/>
</dbReference>
<evidence type="ECO:0000256" key="2">
    <source>
        <dbReference type="ARBA" id="ARBA00022692"/>
    </source>
</evidence>
<dbReference type="Gene3D" id="1.10.287.950">
    <property type="entry name" value="Methyl-accepting chemotaxis protein"/>
    <property type="match status" value="1"/>
</dbReference>
<evidence type="ECO:0000256" key="4">
    <source>
        <dbReference type="ARBA" id="ARBA00023136"/>
    </source>
</evidence>
<evidence type="ECO:0000256" key="1">
    <source>
        <dbReference type="ARBA" id="ARBA00004141"/>
    </source>
</evidence>
<reference evidence="11 12" key="1">
    <citation type="submission" date="2023-01" db="EMBL/GenBank/DDBJ databases">
        <title>Complete genome sequence of Marinomonas pontica strain 200518_36.</title>
        <authorList>
            <person name="Ueki S."/>
            <person name="Gajardo G."/>
            <person name="Maruyama F."/>
        </authorList>
    </citation>
    <scope>NUCLEOTIDE SEQUENCE [LARGE SCALE GENOMIC DNA]</scope>
    <source>
        <strain evidence="11 12">200518_36</strain>
    </source>
</reference>
<dbReference type="InterPro" id="IPR003660">
    <property type="entry name" value="HAMP_dom"/>
</dbReference>
<dbReference type="EMBL" id="AP027271">
    <property type="protein sequence ID" value="BDX01311.1"/>
    <property type="molecule type" value="Genomic_DNA"/>
</dbReference>
<evidence type="ECO:0000313" key="11">
    <source>
        <dbReference type="EMBL" id="BDX01311.1"/>
    </source>
</evidence>
<dbReference type="PROSITE" id="PS50111">
    <property type="entry name" value="CHEMOTAXIS_TRANSDUC_2"/>
    <property type="match status" value="1"/>
</dbReference>
<dbReference type="PANTHER" id="PTHR32089:SF119">
    <property type="entry name" value="METHYL-ACCEPTING CHEMOTAXIS PROTEIN CTPL"/>
    <property type="match status" value="1"/>
</dbReference>
<dbReference type="PANTHER" id="PTHR32089">
    <property type="entry name" value="METHYL-ACCEPTING CHEMOTAXIS PROTEIN MCPB"/>
    <property type="match status" value="1"/>
</dbReference>
<evidence type="ECO:0000313" key="12">
    <source>
        <dbReference type="Proteomes" id="UP001307608"/>
    </source>
</evidence>
<name>A0ABN6WHH6_9GAMM</name>
<evidence type="ECO:0000256" key="7">
    <source>
        <dbReference type="PROSITE-ProRule" id="PRU00284"/>
    </source>
</evidence>
<evidence type="ECO:0000259" key="9">
    <source>
        <dbReference type="PROSITE" id="PS50111"/>
    </source>
</evidence>
<keyword evidence="5 7" id="KW-0807">Transducer</keyword>
<accession>A0ABN6WHH6</accession>
<dbReference type="InterPro" id="IPR004089">
    <property type="entry name" value="MCPsignal_dom"/>
</dbReference>
<evidence type="ECO:0000256" key="8">
    <source>
        <dbReference type="SAM" id="Phobius"/>
    </source>
</evidence>
<comment type="similarity">
    <text evidence="6">Belongs to the methyl-accepting chemotaxis (MCP) protein family.</text>
</comment>
<organism evidence="11 12">
    <name type="scientific">Marinomonas pontica</name>
    <dbReference type="NCBI Taxonomy" id="264739"/>
    <lineage>
        <taxon>Bacteria</taxon>
        <taxon>Pseudomonadati</taxon>
        <taxon>Pseudomonadota</taxon>
        <taxon>Gammaproteobacteria</taxon>
        <taxon>Oceanospirillales</taxon>
        <taxon>Oceanospirillaceae</taxon>
        <taxon>Marinomonas</taxon>
    </lineage>
</organism>
<gene>
    <name evidence="11" type="ORF">MACH16_00590</name>
</gene>
<feature type="domain" description="HAMP" evidence="10">
    <location>
        <begin position="296"/>
        <end position="351"/>
    </location>
</feature>
<evidence type="ECO:0000256" key="3">
    <source>
        <dbReference type="ARBA" id="ARBA00022989"/>
    </source>
</evidence>
<dbReference type="RefSeq" id="WP_338264481.1">
    <property type="nucleotide sequence ID" value="NZ_AP027271.1"/>
</dbReference>
<feature type="domain" description="Methyl-accepting transducer" evidence="9">
    <location>
        <begin position="356"/>
        <end position="592"/>
    </location>
</feature>
<evidence type="ECO:0000259" key="10">
    <source>
        <dbReference type="PROSITE" id="PS50885"/>
    </source>
</evidence>
<dbReference type="SUPFAM" id="SSF58104">
    <property type="entry name" value="Methyl-accepting chemotaxis protein (MCP) signaling domain"/>
    <property type="match status" value="1"/>
</dbReference>
<keyword evidence="12" id="KW-1185">Reference proteome</keyword>
<feature type="transmembrane region" description="Helical" evidence="8">
    <location>
        <begin position="276"/>
        <end position="295"/>
    </location>
</feature>
<dbReference type="PRINTS" id="PR00260">
    <property type="entry name" value="CHEMTRNSDUCR"/>
</dbReference>
<dbReference type="InterPro" id="IPR004090">
    <property type="entry name" value="Chemotax_Me-accpt_rcpt"/>
</dbReference>
<protein>
    <submittedName>
        <fullName evidence="11">Methyl-accepting chemotaxis protein</fullName>
    </submittedName>
</protein>
<dbReference type="SMART" id="SM00283">
    <property type="entry name" value="MA"/>
    <property type="match status" value="1"/>
</dbReference>
<evidence type="ECO:0000256" key="5">
    <source>
        <dbReference type="ARBA" id="ARBA00023224"/>
    </source>
</evidence>
<feature type="transmembrane region" description="Helical" evidence="8">
    <location>
        <begin position="12"/>
        <end position="31"/>
    </location>
</feature>
<evidence type="ECO:0000256" key="6">
    <source>
        <dbReference type="ARBA" id="ARBA00029447"/>
    </source>
</evidence>
<keyword evidence="4 8" id="KW-0472">Membrane</keyword>
<comment type="subcellular location">
    <subcellularLocation>
        <location evidence="1">Membrane</location>
        <topology evidence="1">Multi-pass membrane protein</topology>
    </subcellularLocation>
</comment>
<keyword evidence="3 8" id="KW-1133">Transmembrane helix</keyword>